<evidence type="ECO:0000256" key="8">
    <source>
        <dbReference type="ARBA" id="ARBA00023316"/>
    </source>
</evidence>
<gene>
    <name evidence="12" type="ORF">GCM10007940_07940</name>
</gene>
<evidence type="ECO:0000256" key="5">
    <source>
        <dbReference type="ARBA" id="ARBA00022960"/>
    </source>
</evidence>
<dbReference type="InterPro" id="IPR004101">
    <property type="entry name" value="Mur_ligase_C"/>
</dbReference>
<evidence type="ECO:0000256" key="2">
    <source>
        <dbReference type="ARBA" id="ARBA00022618"/>
    </source>
</evidence>
<reference evidence="12" key="2">
    <citation type="submission" date="2023-01" db="EMBL/GenBank/DDBJ databases">
        <title>Draft genome sequence of Portibacter lacus strain NBRC 108769.</title>
        <authorList>
            <person name="Sun Q."/>
            <person name="Mori K."/>
        </authorList>
    </citation>
    <scope>NUCLEOTIDE SEQUENCE</scope>
    <source>
        <strain evidence="12">NBRC 108769</strain>
    </source>
</reference>
<keyword evidence="2" id="KW-0132">Cell division</keyword>
<feature type="domain" description="Mur ligase N-terminal catalytic" evidence="9">
    <location>
        <begin position="2"/>
        <end position="103"/>
    </location>
</feature>
<dbReference type="SUPFAM" id="SSF53623">
    <property type="entry name" value="MurD-like peptide ligases, catalytic domain"/>
    <property type="match status" value="1"/>
</dbReference>
<keyword evidence="4" id="KW-0067">ATP-binding</keyword>
<dbReference type="AlphaFoldDB" id="A0AA37SNA2"/>
<dbReference type="GO" id="GO:0009252">
    <property type="term" value="P:peptidoglycan biosynthetic process"/>
    <property type="evidence" value="ECO:0007669"/>
    <property type="project" value="UniProtKB-KW"/>
</dbReference>
<dbReference type="GO" id="GO:0008360">
    <property type="term" value="P:regulation of cell shape"/>
    <property type="evidence" value="ECO:0007669"/>
    <property type="project" value="UniProtKB-KW"/>
</dbReference>
<accession>A0AA37SNA2</accession>
<dbReference type="InterPro" id="IPR013221">
    <property type="entry name" value="Mur_ligase_cen"/>
</dbReference>
<dbReference type="Pfam" id="PF02875">
    <property type="entry name" value="Mur_ligase_C"/>
    <property type="match status" value="1"/>
</dbReference>
<evidence type="ECO:0000313" key="12">
    <source>
        <dbReference type="EMBL" id="GLR16179.1"/>
    </source>
</evidence>
<dbReference type="SUPFAM" id="SSF51984">
    <property type="entry name" value="MurCD N-terminal domain"/>
    <property type="match status" value="1"/>
</dbReference>
<evidence type="ECO:0000259" key="11">
    <source>
        <dbReference type="Pfam" id="PF08245"/>
    </source>
</evidence>
<evidence type="ECO:0000256" key="6">
    <source>
        <dbReference type="ARBA" id="ARBA00022984"/>
    </source>
</evidence>
<dbReference type="Gene3D" id="3.90.190.20">
    <property type="entry name" value="Mur ligase, C-terminal domain"/>
    <property type="match status" value="1"/>
</dbReference>
<evidence type="ECO:0000256" key="3">
    <source>
        <dbReference type="ARBA" id="ARBA00022741"/>
    </source>
</evidence>
<proteinExistence type="predicted"/>
<dbReference type="GO" id="GO:0016881">
    <property type="term" value="F:acid-amino acid ligase activity"/>
    <property type="evidence" value="ECO:0007669"/>
    <property type="project" value="InterPro"/>
</dbReference>
<dbReference type="Proteomes" id="UP001156666">
    <property type="component" value="Unassembled WGS sequence"/>
</dbReference>
<dbReference type="PANTHER" id="PTHR43445:SF5">
    <property type="entry name" value="UDP-N-ACETYLMURAMATE--L-ALANYL-GAMMA-D-GLUTAMYL-MESO-2,6-DIAMINOHEPTANDIOATE LIGASE"/>
    <property type="match status" value="1"/>
</dbReference>
<dbReference type="InterPro" id="IPR036615">
    <property type="entry name" value="Mur_ligase_C_dom_sf"/>
</dbReference>
<organism evidence="12 13">
    <name type="scientific">Portibacter lacus</name>
    <dbReference type="NCBI Taxonomy" id="1099794"/>
    <lineage>
        <taxon>Bacteria</taxon>
        <taxon>Pseudomonadati</taxon>
        <taxon>Bacteroidota</taxon>
        <taxon>Saprospiria</taxon>
        <taxon>Saprospirales</taxon>
        <taxon>Haliscomenobacteraceae</taxon>
        <taxon>Portibacter</taxon>
    </lineage>
</organism>
<name>A0AA37SNA2_9BACT</name>
<dbReference type="SUPFAM" id="SSF53244">
    <property type="entry name" value="MurD-like peptide ligases, peptide-binding domain"/>
    <property type="match status" value="1"/>
</dbReference>
<dbReference type="InterPro" id="IPR000713">
    <property type="entry name" value="Mur_ligase_N"/>
</dbReference>
<keyword evidence="5" id="KW-0133">Cell shape</keyword>
<dbReference type="RefSeq" id="WP_235292981.1">
    <property type="nucleotide sequence ID" value="NZ_BSOH01000005.1"/>
</dbReference>
<comment type="caution">
    <text evidence="12">The sequence shown here is derived from an EMBL/GenBank/DDBJ whole genome shotgun (WGS) entry which is preliminary data.</text>
</comment>
<sequence>MRIHIIAVGGRIMHTLALNLAEKGHRVSGSDDEIYEPSKSKLAAKGLLPSAFGWDENRISEDIDLIILGMHARADNPELIKAQKLNIEILSYPAFIYKMSKDKKRIVVAGSHGKTSTTAMIMHVLKFRDIDFDYLIGAELDGFGSMIRLTDAPIIVIEGDEYLSSSIDRRPKMIHYRPDISIITGIAWDHVNVFKTEIEYNHLFDAFIETHDEEAPIFAYAEDNNLDILAGKYAKDYNIQRYHALEKLENGNVVYDNKQYKIRVFGKHNRANMMAALQVCLKLGIRPPDFFAAISTFKGASKRLEVMHKTDDGVVYRDFAHAPSKVKATVDALKEHFPDRKIVAFLELHTFSSLNSAFLPKYSHSLDSADEAYVYYSPHTLSIKHMPALDKEEVAKAFNKPGISVLDDKQELQQEIEDLELGKSVIVFMSSGNFDKIDVKGILIKKI</sequence>
<reference evidence="12" key="1">
    <citation type="journal article" date="2014" name="Int. J. Syst. Evol. Microbiol.">
        <title>Complete genome sequence of Corynebacterium casei LMG S-19264T (=DSM 44701T), isolated from a smear-ripened cheese.</title>
        <authorList>
            <consortium name="US DOE Joint Genome Institute (JGI-PGF)"/>
            <person name="Walter F."/>
            <person name="Albersmeier A."/>
            <person name="Kalinowski J."/>
            <person name="Ruckert C."/>
        </authorList>
    </citation>
    <scope>NUCLEOTIDE SEQUENCE</scope>
    <source>
        <strain evidence="12">NBRC 108769</strain>
    </source>
</reference>
<evidence type="ECO:0000256" key="4">
    <source>
        <dbReference type="ARBA" id="ARBA00022840"/>
    </source>
</evidence>
<keyword evidence="3" id="KW-0547">Nucleotide-binding</keyword>
<dbReference type="InterPro" id="IPR036565">
    <property type="entry name" value="Mur-like_cat_sf"/>
</dbReference>
<keyword evidence="8" id="KW-0961">Cell wall biogenesis/degradation</keyword>
<keyword evidence="7" id="KW-0131">Cell cycle</keyword>
<dbReference type="Gene3D" id="3.40.1190.10">
    <property type="entry name" value="Mur-like, catalytic domain"/>
    <property type="match status" value="1"/>
</dbReference>
<dbReference type="PANTHER" id="PTHR43445">
    <property type="entry name" value="UDP-N-ACETYLMURAMATE--L-ALANINE LIGASE-RELATED"/>
    <property type="match status" value="1"/>
</dbReference>
<feature type="domain" description="Mur ligase C-terminal" evidence="10">
    <location>
        <begin position="303"/>
        <end position="431"/>
    </location>
</feature>
<keyword evidence="13" id="KW-1185">Reference proteome</keyword>
<dbReference type="GO" id="GO:0051301">
    <property type="term" value="P:cell division"/>
    <property type="evidence" value="ECO:0007669"/>
    <property type="project" value="UniProtKB-KW"/>
</dbReference>
<dbReference type="InterPro" id="IPR050061">
    <property type="entry name" value="MurCDEF_pg_biosynth"/>
</dbReference>
<feature type="domain" description="Mur ligase central" evidence="11">
    <location>
        <begin position="108"/>
        <end position="279"/>
    </location>
</feature>
<dbReference type="GO" id="GO:0071555">
    <property type="term" value="P:cell wall organization"/>
    <property type="evidence" value="ECO:0007669"/>
    <property type="project" value="UniProtKB-KW"/>
</dbReference>
<dbReference type="Pfam" id="PF08245">
    <property type="entry name" value="Mur_ligase_M"/>
    <property type="match status" value="1"/>
</dbReference>
<keyword evidence="6" id="KW-0573">Peptidoglycan synthesis</keyword>
<evidence type="ECO:0000259" key="10">
    <source>
        <dbReference type="Pfam" id="PF02875"/>
    </source>
</evidence>
<evidence type="ECO:0000256" key="1">
    <source>
        <dbReference type="ARBA" id="ARBA00022598"/>
    </source>
</evidence>
<dbReference type="Gene3D" id="3.40.50.720">
    <property type="entry name" value="NAD(P)-binding Rossmann-like Domain"/>
    <property type="match status" value="1"/>
</dbReference>
<evidence type="ECO:0000259" key="9">
    <source>
        <dbReference type="Pfam" id="PF01225"/>
    </source>
</evidence>
<keyword evidence="1" id="KW-0436">Ligase</keyword>
<dbReference type="Pfam" id="PF01225">
    <property type="entry name" value="Mur_ligase"/>
    <property type="match status" value="1"/>
</dbReference>
<evidence type="ECO:0000256" key="7">
    <source>
        <dbReference type="ARBA" id="ARBA00023306"/>
    </source>
</evidence>
<dbReference type="EMBL" id="BSOH01000005">
    <property type="protein sequence ID" value="GLR16179.1"/>
    <property type="molecule type" value="Genomic_DNA"/>
</dbReference>
<protein>
    <submittedName>
        <fullName evidence="12">Peptidoglycan synthetase</fullName>
    </submittedName>
</protein>
<evidence type="ECO:0000313" key="13">
    <source>
        <dbReference type="Proteomes" id="UP001156666"/>
    </source>
</evidence>
<dbReference type="GO" id="GO:0005524">
    <property type="term" value="F:ATP binding"/>
    <property type="evidence" value="ECO:0007669"/>
    <property type="project" value="UniProtKB-KW"/>
</dbReference>